<feature type="coiled-coil region" evidence="6">
    <location>
        <begin position="270"/>
        <end position="297"/>
    </location>
</feature>
<feature type="transmembrane region" description="Helical" evidence="8">
    <location>
        <begin position="110"/>
        <end position="128"/>
    </location>
</feature>
<dbReference type="PANTHER" id="PTHR43214">
    <property type="entry name" value="TWO-COMPONENT RESPONSE REGULATOR"/>
    <property type="match status" value="1"/>
</dbReference>
<keyword evidence="8" id="KW-0472">Membrane</keyword>
<dbReference type="SUPFAM" id="SSF55874">
    <property type="entry name" value="ATPase domain of HSP90 chaperone/DNA topoisomerase II/histidine kinase"/>
    <property type="match status" value="1"/>
</dbReference>
<feature type="transmembrane region" description="Helical" evidence="8">
    <location>
        <begin position="80"/>
        <end position="98"/>
    </location>
</feature>
<evidence type="ECO:0000256" key="1">
    <source>
        <dbReference type="ARBA" id="ARBA00022553"/>
    </source>
</evidence>
<feature type="compositionally biased region" description="Low complexity" evidence="7">
    <location>
        <begin position="464"/>
        <end position="476"/>
    </location>
</feature>
<keyword evidence="8" id="KW-1133">Transmembrane helix</keyword>
<dbReference type="InterPro" id="IPR001789">
    <property type="entry name" value="Sig_transdc_resp-reg_receiver"/>
</dbReference>
<dbReference type="PROSITE" id="PS00622">
    <property type="entry name" value="HTH_LUXR_1"/>
    <property type="match status" value="1"/>
</dbReference>
<accession>A0A160P5C1</accession>
<evidence type="ECO:0000313" key="12">
    <source>
        <dbReference type="Proteomes" id="UP000217676"/>
    </source>
</evidence>
<protein>
    <submittedName>
        <fullName evidence="11">Response regulator receiver protein</fullName>
    </submittedName>
</protein>
<evidence type="ECO:0000256" key="7">
    <source>
        <dbReference type="SAM" id="MobiDB-lite"/>
    </source>
</evidence>
<keyword evidence="12" id="KW-1185">Reference proteome</keyword>
<evidence type="ECO:0000256" key="5">
    <source>
        <dbReference type="PROSITE-ProRule" id="PRU00169"/>
    </source>
</evidence>
<dbReference type="Gene3D" id="3.30.565.10">
    <property type="entry name" value="Histidine kinase-like ATPase, C-terminal domain"/>
    <property type="match status" value="1"/>
</dbReference>
<dbReference type="AlphaFoldDB" id="A0A160P5C1"/>
<reference evidence="11 12" key="1">
    <citation type="journal article" date="2016" name="Genome Announc.">
        <title>Complete Genome Sequence of Thiostrepton-Producing Streptomyces laurentii ATCC 31255.</title>
        <authorList>
            <person name="Doi K."/>
            <person name="Fujino Y."/>
            <person name="Nagayoshi Y."/>
            <person name="Ohshima T."/>
            <person name="Ogata S."/>
        </authorList>
    </citation>
    <scope>NUCLEOTIDE SEQUENCE [LARGE SCALE GENOMIC DNA]</scope>
    <source>
        <strain evidence="11 12">ATCC 31255</strain>
    </source>
</reference>
<dbReference type="Gene3D" id="1.20.5.1930">
    <property type="match status" value="1"/>
</dbReference>
<evidence type="ECO:0000259" key="9">
    <source>
        <dbReference type="PROSITE" id="PS50043"/>
    </source>
</evidence>
<feature type="domain" description="HTH luxR-type" evidence="9">
    <location>
        <begin position="654"/>
        <end position="719"/>
    </location>
</feature>
<dbReference type="CDD" id="cd17535">
    <property type="entry name" value="REC_NarL-like"/>
    <property type="match status" value="1"/>
</dbReference>
<keyword evidence="4" id="KW-0804">Transcription</keyword>
<feature type="transmembrane region" description="Helical" evidence="8">
    <location>
        <begin position="236"/>
        <end position="256"/>
    </location>
</feature>
<dbReference type="PRINTS" id="PR00038">
    <property type="entry name" value="HTHLUXR"/>
</dbReference>
<dbReference type="PROSITE" id="PS50110">
    <property type="entry name" value="RESPONSE_REGULATORY"/>
    <property type="match status" value="1"/>
</dbReference>
<dbReference type="EMBL" id="AP017424">
    <property type="protein sequence ID" value="BAU86226.1"/>
    <property type="molecule type" value="Genomic_DNA"/>
</dbReference>
<evidence type="ECO:0000259" key="10">
    <source>
        <dbReference type="PROSITE" id="PS50110"/>
    </source>
</evidence>
<evidence type="ECO:0000256" key="2">
    <source>
        <dbReference type="ARBA" id="ARBA00023015"/>
    </source>
</evidence>
<dbReference type="PROSITE" id="PS50043">
    <property type="entry name" value="HTH_LUXR_2"/>
    <property type="match status" value="1"/>
</dbReference>
<name>A0A160P5C1_STRLU</name>
<evidence type="ECO:0000256" key="3">
    <source>
        <dbReference type="ARBA" id="ARBA00023125"/>
    </source>
</evidence>
<keyword evidence="6" id="KW-0175">Coiled coil</keyword>
<dbReference type="Proteomes" id="UP000217676">
    <property type="component" value="Chromosome"/>
</dbReference>
<dbReference type="Pfam" id="PF00196">
    <property type="entry name" value="GerE"/>
    <property type="match status" value="1"/>
</dbReference>
<evidence type="ECO:0000256" key="4">
    <source>
        <dbReference type="ARBA" id="ARBA00023163"/>
    </source>
</evidence>
<dbReference type="SMART" id="SM00421">
    <property type="entry name" value="HTH_LUXR"/>
    <property type="match status" value="1"/>
</dbReference>
<dbReference type="Pfam" id="PF00072">
    <property type="entry name" value="Response_reg"/>
    <property type="match status" value="1"/>
</dbReference>
<dbReference type="Gene3D" id="3.40.50.2300">
    <property type="match status" value="1"/>
</dbReference>
<dbReference type="GO" id="GO:0003677">
    <property type="term" value="F:DNA binding"/>
    <property type="evidence" value="ECO:0007669"/>
    <property type="project" value="UniProtKB-KW"/>
</dbReference>
<sequence length="725" mass="75326">MSARTTISGPATGVPATVTAATGRGVLPVPRPATVTVTARALGEGALSGDASATDAPATSSPATSSGTAPTTVEERWRQFFGWGPYVLLTLATLISAASNDAFGEQAHPAAMAVLVPATLVLLVWWSLRQRSLPDPAPGDRPACVAETSGDGLPLVAPVLIPGAPGTASVVYFVLRTALALALTWANPLFAVFACVGYFDTAHLLPPRPAVTRAGLLVVAFTLAGSQSGGLPPRSGIQWVLFGGLFVINASLAIGLSHLGTKEAEKAMALARTNSRLEQALAENAALQAQLLLQAREAGIADERRRLAAEIHDTIAQGLTGVIAQLQAVTATADPAVADVHLRRAAELARHSLGEARRSVHNLGPAALELDSLPVALEKTVAAWAERAGITARFTATGTELPLHDEIAATLLRITEEALANAERHSGAARAGVTLSYMGDEITLDVRDDGRGFDPAAVPPAPAPAASVSAACGPAPNASRAPSPWSPNPATARPSAPAYRWRPRTETEHAMRSEISLLIVDDHPVVRDGLRGMFEADGGFRVLGEAPNGVEGVALAQRLDPDVILMDLRMPGGGGVDAIAELARRGARSRVLVLTTYDTDTDTLPAIEAGATGYLLKDAPREELFAAVRAAAEGRTVLSPAVAGRLVTRVRTPAAPADDSLSAREREVLALVAQGTPNREIAAELFISEATVKTHLTHIYAKLGVKDRAEAVAVGYQRAILGTPT</sequence>
<dbReference type="SUPFAM" id="SSF52172">
    <property type="entry name" value="CheY-like"/>
    <property type="match status" value="1"/>
</dbReference>
<feature type="region of interest" description="Disordered" evidence="7">
    <location>
        <begin position="46"/>
        <end position="71"/>
    </location>
</feature>
<dbReference type="InterPro" id="IPR039420">
    <property type="entry name" value="WalR-like"/>
</dbReference>
<dbReference type="GO" id="GO:0006355">
    <property type="term" value="P:regulation of DNA-templated transcription"/>
    <property type="evidence" value="ECO:0007669"/>
    <property type="project" value="InterPro"/>
</dbReference>
<feature type="domain" description="Response regulatory" evidence="10">
    <location>
        <begin position="516"/>
        <end position="632"/>
    </location>
</feature>
<dbReference type="InterPro" id="IPR058245">
    <property type="entry name" value="NreC/VraR/RcsB-like_REC"/>
</dbReference>
<dbReference type="GO" id="GO:0046983">
    <property type="term" value="F:protein dimerization activity"/>
    <property type="evidence" value="ECO:0007669"/>
    <property type="project" value="InterPro"/>
</dbReference>
<evidence type="ECO:0000256" key="6">
    <source>
        <dbReference type="SAM" id="Coils"/>
    </source>
</evidence>
<evidence type="ECO:0000256" key="8">
    <source>
        <dbReference type="SAM" id="Phobius"/>
    </source>
</evidence>
<dbReference type="InterPro" id="IPR011006">
    <property type="entry name" value="CheY-like_superfamily"/>
</dbReference>
<dbReference type="InterPro" id="IPR016032">
    <property type="entry name" value="Sig_transdc_resp-reg_C-effctor"/>
</dbReference>
<dbReference type="CDD" id="cd16917">
    <property type="entry name" value="HATPase_UhpB-NarQ-NarX-like"/>
    <property type="match status" value="1"/>
</dbReference>
<dbReference type="GO" id="GO:0016020">
    <property type="term" value="C:membrane"/>
    <property type="evidence" value="ECO:0007669"/>
    <property type="project" value="InterPro"/>
</dbReference>
<keyword evidence="2" id="KW-0805">Transcription regulation</keyword>
<dbReference type="InterPro" id="IPR036890">
    <property type="entry name" value="HATPase_C_sf"/>
</dbReference>
<dbReference type="KEGG" id="slau:SLA_5345"/>
<keyword evidence="8" id="KW-0812">Transmembrane</keyword>
<dbReference type="PANTHER" id="PTHR43214:SF24">
    <property type="entry name" value="TRANSCRIPTIONAL REGULATORY PROTEIN NARL-RELATED"/>
    <property type="match status" value="1"/>
</dbReference>
<dbReference type="InterPro" id="IPR000792">
    <property type="entry name" value="Tscrpt_reg_LuxR_C"/>
</dbReference>
<dbReference type="CDD" id="cd06170">
    <property type="entry name" value="LuxR_C_like"/>
    <property type="match status" value="1"/>
</dbReference>
<dbReference type="GO" id="GO:0000155">
    <property type="term" value="F:phosphorelay sensor kinase activity"/>
    <property type="evidence" value="ECO:0007669"/>
    <property type="project" value="InterPro"/>
</dbReference>
<proteinExistence type="predicted"/>
<feature type="transmembrane region" description="Helical" evidence="8">
    <location>
        <begin position="211"/>
        <end position="230"/>
    </location>
</feature>
<keyword evidence="3" id="KW-0238">DNA-binding</keyword>
<feature type="transmembrane region" description="Helical" evidence="8">
    <location>
        <begin position="178"/>
        <end position="199"/>
    </location>
</feature>
<feature type="compositionally biased region" description="Low complexity" evidence="7">
    <location>
        <begin position="48"/>
        <end position="71"/>
    </location>
</feature>
<keyword evidence="1 5" id="KW-0597">Phosphoprotein</keyword>
<feature type="modified residue" description="4-aspartylphosphate" evidence="5">
    <location>
        <position position="567"/>
    </location>
</feature>
<dbReference type="SUPFAM" id="SSF46894">
    <property type="entry name" value="C-terminal effector domain of the bipartite response regulators"/>
    <property type="match status" value="1"/>
</dbReference>
<dbReference type="Pfam" id="PF07730">
    <property type="entry name" value="HisKA_3"/>
    <property type="match status" value="1"/>
</dbReference>
<dbReference type="SMART" id="SM00448">
    <property type="entry name" value="REC"/>
    <property type="match status" value="1"/>
</dbReference>
<dbReference type="InterPro" id="IPR011712">
    <property type="entry name" value="Sig_transdc_His_kin_sub3_dim/P"/>
</dbReference>
<organism evidence="11 12">
    <name type="scientific">Streptomyces laurentii</name>
    <dbReference type="NCBI Taxonomy" id="39478"/>
    <lineage>
        <taxon>Bacteria</taxon>
        <taxon>Bacillati</taxon>
        <taxon>Actinomycetota</taxon>
        <taxon>Actinomycetes</taxon>
        <taxon>Kitasatosporales</taxon>
        <taxon>Streptomycetaceae</taxon>
        <taxon>Streptomyces</taxon>
    </lineage>
</organism>
<gene>
    <name evidence="11" type="ORF">SLA_5345</name>
</gene>
<feature type="region of interest" description="Disordered" evidence="7">
    <location>
        <begin position="450"/>
        <end position="499"/>
    </location>
</feature>
<evidence type="ECO:0000313" key="11">
    <source>
        <dbReference type="EMBL" id="BAU86226.1"/>
    </source>
</evidence>